<gene>
    <name evidence="1" type="ORF">JTE90_015311</name>
</gene>
<dbReference type="EMBL" id="JAFNEN010000042">
    <property type="protein sequence ID" value="KAG8198215.1"/>
    <property type="molecule type" value="Genomic_DNA"/>
</dbReference>
<evidence type="ECO:0000313" key="2">
    <source>
        <dbReference type="Proteomes" id="UP000827092"/>
    </source>
</evidence>
<evidence type="ECO:0000313" key="1">
    <source>
        <dbReference type="EMBL" id="KAG8198215.1"/>
    </source>
</evidence>
<dbReference type="Proteomes" id="UP000827092">
    <property type="component" value="Unassembled WGS sequence"/>
</dbReference>
<proteinExistence type="predicted"/>
<protein>
    <submittedName>
        <fullName evidence="1">Uncharacterized protein</fullName>
    </submittedName>
</protein>
<name>A0AAV6VQ19_9ARAC</name>
<reference evidence="1 2" key="1">
    <citation type="journal article" date="2022" name="Nat. Ecol. Evol.">
        <title>A masculinizing supergene underlies an exaggerated male reproductive morph in a spider.</title>
        <authorList>
            <person name="Hendrickx F."/>
            <person name="De Corte Z."/>
            <person name="Sonet G."/>
            <person name="Van Belleghem S.M."/>
            <person name="Kostlbacher S."/>
            <person name="Vangestel C."/>
        </authorList>
    </citation>
    <scope>NUCLEOTIDE SEQUENCE [LARGE SCALE GENOMIC DNA]</scope>
    <source>
        <strain evidence="1">W744_W776</strain>
    </source>
</reference>
<organism evidence="1 2">
    <name type="scientific">Oedothorax gibbosus</name>
    <dbReference type="NCBI Taxonomy" id="931172"/>
    <lineage>
        <taxon>Eukaryota</taxon>
        <taxon>Metazoa</taxon>
        <taxon>Ecdysozoa</taxon>
        <taxon>Arthropoda</taxon>
        <taxon>Chelicerata</taxon>
        <taxon>Arachnida</taxon>
        <taxon>Araneae</taxon>
        <taxon>Araneomorphae</taxon>
        <taxon>Entelegynae</taxon>
        <taxon>Araneoidea</taxon>
        <taxon>Linyphiidae</taxon>
        <taxon>Erigoninae</taxon>
        <taxon>Oedothorax</taxon>
    </lineage>
</organism>
<dbReference type="AlphaFoldDB" id="A0AAV6VQ19"/>
<comment type="caution">
    <text evidence="1">The sequence shown here is derived from an EMBL/GenBank/DDBJ whole genome shotgun (WGS) entry which is preliminary data.</text>
</comment>
<accession>A0AAV6VQ19</accession>
<keyword evidence="2" id="KW-1185">Reference proteome</keyword>
<sequence>MDCEKTRHCSKSGRLFSKLGSYSCHKIRDWNAPGIQFCRSSKMKHSDSFVASKIREKARCACQIKASSMQTGARPLWHFLILQDAETGEKEFGKLNLRLRSPKEPLYFPNFEFACCKIGDLGFVKNYFSE</sequence>